<dbReference type="InParanoid" id="A0A1V9XU33"/>
<proteinExistence type="predicted"/>
<reference evidence="1 2" key="1">
    <citation type="journal article" date="2017" name="Gigascience">
        <title>Draft genome of the honey bee ectoparasitic mite, Tropilaelaps mercedesae, is shaped by the parasitic life history.</title>
        <authorList>
            <person name="Dong X."/>
            <person name="Armstrong S.D."/>
            <person name="Xia D."/>
            <person name="Makepeace B.L."/>
            <person name="Darby A.C."/>
            <person name="Kadowaki T."/>
        </authorList>
    </citation>
    <scope>NUCLEOTIDE SEQUENCE [LARGE SCALE GENOMIC DNA]</scope>
    <source>
        <strain evidence="1">Wuxi-XJTLU</strain>
    </source>
</reference>
<dbReference type="AlphaFoldDB" id="A0A1V9XU33"/>
<organism evidence="1 2">
    <name type="scientific">Tropilaelaps mercedesae</name>
    <dbReference type="NCBI Taxonomy" id="418985"/>
    <lineage>
        <taxon>Eukaryota</taxon>
        <taxon>Metazoa</taxon>
        <taxon>Ecdysozoa</taxon>
        <taxon>Arthropoda</taxon>
        <taxon>Chelicerata</taxon>
        <taxon>Arachnida</taxon>
        <taxon>Acari</taxon>
        <taxon>Parasitiformes</taxon>
        <taxon>Mesostigmata</taxon>
        <taxon>Gamasina</taxon>
        <taxon>Dermanyssoidea</taxon>
        <taxon>Laelapidae</taxon>
        <taxon>Tropilaelaps</taxon>
    </lineage>
</organism>
<evidence type="ECO:0000313" key="2">
    <source>
        <dbReference type="Proteomes" id="UP000192247"/>
    </source>
</evidence>
<name>A0A1V9XU33_9ACAR</name>
<dbReference type="Proteomes" id="UP000192247">
    <property type="component" value="Unassembled WGS sequence"/>
</dbReference>
<protein>
    <submittedName>
        <fullName evidence="1">Uncharacterized protein</fullName>
    </submittedName>
</protein>
<sequence>MAMVMSDSLAGQSGNIRKYGQVNVGYTGSDNDQASLFFEGSHLMLHQQDVPLVLGPHHLLPSSSLTPKGVTSEVFGKIAFPTSIGPKG</sequence>
<evidence type="ECO:0000313" key="1">
    <source>
        <dbReference type="EMBL" id="OQR77016.1"/>
    </source>
</evidence>
<dbReference type="EMBL" id="MNPL01004049">
    <property type="protein sequence ID" value="OQR77016.1"/>
    <property type="molecule type" value="Genomic_DNA"/>
</dbReference>
<accession>A0A1V9XU33</accession>
<comment type="caution">
    <text evidence="1">The sequence shown here is derived from an EMBL/GenBank/DDBJ whole genome shotgun (WGS) entry which is preliminary data.</text>
</comment>
<gene>
    <name evidence="1" type="ORF">BIW11_07394</name>
</gene>
<keyword evidence="2" id="KW-1185">Reference proteome</keyword>